<name>A0A6J7FZM4_9ZZZZ</name>
<feature type="compositionally biased region" description="Polar residues" evidence="12">
    <location>
        <begin position="1"/>
        <end position="19"/>
    </location>
</feature>
<reference evidence="13" key="1">
    <citation type="submission" date="2020-05" db="EMBL/GenBank/DDBJ databases">
        <authorList>
            <person name="Chiriac C."/>
            <person name="Salcher M."/>
            <person name="Ghai R."/>
            <person name="Kavagutti S V."/>
        </authorList>
    </citation>
    <scope>NUCLEOTIDE SEQUENCE</scope>
</reference>
<comment type="pathway">
    <text evidence="3">Cofactor biosynthesis; thiamine diphosphate biosynthesis; 4-methyl-5-(2-phosphoethyl)-thiazole from 5-(2-hydroxyethyl)-4-methylthiazole: step 1/1.</text>
</comment>
<dbReference type="Pfam" id="PF02110">
    <property type="entry name" value="HK"/>
    <property type="match status" value="1"/>
</dbReference>
<dbReference type="GO" id="GO:0009229">
    <property type="term" value="P:thiamine diphosphate biosynthetic process"/>
    <property type="evidence" value="ECO:0007669"/>
    <property type="project" value="UniProtKB-UniPathway"/>
</dbReference>
<evidence type="ECO:0000256" key="12">
    <source>
        <dbReference type="SAM" id="MobiDB-lite"/>
    </source>
</evidence>
<dbReference type="HAMAP" id="MF_00228">
    <property type="entry name" value="Thz_kinase"/>
    <property type="match status" value="1"/>
</dbReference>
<evidence type="ECO:0000256" key="3">
    <source>
        <dbReference type="ARBA" id="ARBA00004868"/>
    </source>
</evidence>
<sequence length="341" mass="34664">MDPAHQNSRGLTPRCLTSTPPRPNPRPAPGLLCTSNWDQCGFQSLRLQERRIDPKGVGWSIDANGVAAVVDSTAMNASSVTLDDIVAAHRLLRDRNPLVQCLTNTVSVQFVANALLAAGAAPAMVDNPEEAAGFAEIADAVLVNLGTPTAAQVESSCLASAAARAAGKPWVLDPVGAGGLPWRTQVAVELLANRPNVIRANASEVMGLAGAEGGSRGVDSSAHVADSVDAARSLLDRAEVVAASGEVDLIFAQGSTVKIGGGSALLQRVTATGCALGALTAAYCSASPSALIGAVAAHAHVAVASEIAARSTSRPGTFAAAFLDGLDAVDESALRELVRLD</sequence>
<accession>A0A6J7FZM4</accession>
<feature type="region of interest" description="Disordered" evidence="12">
    <location>
        <begin position="1"/>
        <end position="30"/>
    </location>
</feature>
<dbReference type="UniPathway" id="UPA00060">
    <property type="reaction ID" value="UER00139"/>
</dbReference>
<dbReference type="GO" id="GO:0005524">
    <property type="term" value="F:ATP binding"/>
    <property type="evidence" value="ECO:0007669"/>
    <property type="project" value="UniProtKB-KW"/>
</dbReference>
<gene>
    <name evidence="13" type="ORF">UFOPK3472_02465</name>
</gene>
<evidence type="ECO:0000256" key="10">
    <source>
        <dbReference type="ARBA" id="ARBA00022842"/>
    </source>
</evidence>
<dbReference type="SUPFAM" id="SSF53613">
    <property type="entry name" value="Ribokinase-like"/>
    <property type="match status" value="1"/>
</dbReference>
<dbReference type="GO" id="GO:0000287">
    <property type="term" value="F:magnesium ion binding"/>
    <property type="evidence" value="ECO:0007669"/>
    <property type="project" value="InterPro"/>
</dbReference>
<dbReference type="EMBL" id="CAFBLX010000183">
    <property type="protein sequence ID" value="CAB4901141.1"/>
    <property type="molecule type" value="Genomic_DNA"/>
</dbReference>
<keyword evidence="8" id="KW-0418">Kinase</keyword>
<keyword evidence="11" id="KW-0784">Thiamine biosynthesis</keyword>
<dbReference type="CDD" id="cd01170">
    <property type="entry name" value="THZ_kinase"/>
    <property type="match status" value="1"/>
</dbReference>
<protein>
    <recommendedName>
        <fullName evidence="4">hydroxyethylthiazole kinase</fullName>
        <ecNumber evidence="4">2.7.1.50</ecNumber>
    </recommendedName>
</protein>
<evidence type="ECO:0000256" key="6">
    <source>
        <dbReference type="ARBA" id="ARBA00022723"/>
    </source>
</evidence>
<evidence type="ECO:0000256" key="11">
    <source>
        <dbReference type="ARBA" id="ARBA00022977"/>
    </source>
</evidence>
<dbReference type="InterPro" id="IPR000417">
    <property type="entry name" value="Hyethyz_kinase"/>
</dbReference>
<keyword evidence="6" id="KW-0479">Metal-binding</keyword>
<dbReference type="Gene3D" id="3.40.1190.20">
    <property type="match status" value="1"/>
</dbReference>
<keyword evidence="9" id="KW-0067">ATP-binding</keyword>
<evidence type="ECO:0000313" key="13">
    <source>
        <dbReference type="EMBL" id="CAB4901141.1"/>
    </source>
</evidence>
<dbReference type="NCBIfam" id="NF006830">
    <property type="entry name" value="PRK09355.1"/>
    <property type="match status" value="1"/>
</dbReference>
<keyword evidence="10" id="KW-0460">Magnesium</keyword>
<keyword evidence="7" id="KW-0547">Nucleotide-binding</keyword>
<dbReference type="InterPro" id="IPR029056">
    <property type="entry name" value="Ribokinase-like"/>
</dbReference>
<keyword evidence="5" id="KW-0808">Transferase</keyword>
<comment type="cofactor">
    <cofactor evidence="2">
        <name>Mg(2+)</name>
        <dbReference type="ChEBI" id="CHEBI:18420"/>
    </cofactor>
</comment>
<evidence type="ECO:0000256" key="4">
    <source>
        <dbReference type="ARBA" id="ARBA00012129"/>
    </source>
</evidence>
<evidence type="ECO:0000256" key="5">
    <source>
        <dbReference type="ARBA" id="ARBA00022679"/>
    </source>
</evidence>
<dbReference type="PRINTS" id="PR01099">
    <property type="entry name" value="HYETHTZKNASE"/>
</dbReference>
<dbReference type="GO" id="GO:0004417">
    <property type="term" value="F:hydroxyethylthiazole kinase activity"/>
    <property type="evidence" value="ECO:0007669"/>
    <property type="project" value="UniProtKB-EC"/>
</dbReference>
<evidence type="ECO:0000256" key="2">
    <source>
        <dbReference type="ARBA" id="ARBA00001946"/>
    </source>
</evidence>
<evidence type="ECO:0000256" key="8">
    <source>
        <dbReference type="ARBA" id="ARBA00022777"/>
    </source>
</evidence>
<dbReference type="GO" id="GO:0009228">
    <property type="term" value="P:thiamine biosynthetic process"/>
    <property type="evidence" value="ECO:0007669"/>
    <property type="project" value="UniProtKB-KW"/>
</dbReference>
<comment type="catalytic activity">
    <reaction evidence="1">
        <text>5-(2-hydroxyethyl)-4-methylthiazole + ATP = 4-methyl-5-(2-phosphooxyethyl)-thiazole + ADP + H(+)</text>
        <dbReference type="Rhea" id="RHEA:24212"/>
        <dbReference type="ChEBI" id="CHEBI:15378"/>
        <dbReference type="ChEBI" id="CHEBI:17957"/>
        <dbReference type="ChEBI" id="CHEBI:30616"/>
        <dbReference type="ChEBI" id="CHEBI:58296"/>
        <dbReference type="ChEBI" id="CHEBI:456216"/>
        <dbReference type="EC" id="2.7.1.50"/>
    </reaction>
</comment>
<evidence type="ECO:0000256" key="7">
    <source>
        <dbReference type="ARBA" id="ARBA00022741"/>
    </source>
</evidence>
<dbReference type="AlphaFoldDB" id="A0A6J7FZM4"/>
<dbReference type="EC" id="2.7.1.50" evidence="4"/>
<evidence type="ECO:0000256" key="1">
    <source>
        <dbReference type="ARBA" id="ARBA00001771"/>
    </source>
</evidence>
<evidence type="ECO:0000256" key="9">
    <source>
        <dbReference type="ARBA" id="ARBA00022840"/>
    </source>
</evidence>
<proteinExistence type="inferred from homology"/>
<organism evidence="13">
    <name type="scientific">freshwater metagenome</name>
    <dbReference type="NCBI Taxonomy" id="449393"/>
    <lineage>
        <taxon>unclassified sequences</taxon>
        <taxon>metagenomes</taxon>
        <taxon>ecological metagenomes</taxon>
    </lineage>
</organism>